<sequence>MSEPVRVGHIDLSFHDAAAREVENVLVAHGHRIERSAAPHEDMFRRLGSGEVDVLVAAWLPDSHGAYLAPFREQVREVAVLYEPYCLWGVPDYVPVQAVAEVADLLRAPALQHMERLIQGINPGAGISRFSTAIVSQYGLHAAGYRFETGTQAQCFGRFVDAVAERRWVVIPLWQPQWLHHRYQIRELEEPKGLLGGTDQATVLVRRDAEQRIGTAALTELAALHLGNAKVSELDDRLQR</sequence>
<dbReference type="SUPFAM" id="SSF53850">
    <property type="entry name" value="Periplasmic binding protein-like II"/>
    <property type="match status" value="1"/>
</dbReference>
<reference evidence="2 4" key="1">
    <citation type="journal article" date="2019" name="Emerg. Microbes Infect.">
        <title>Comprehensive subspecies identification of 175 nontuberculous mycobacteria species based on 7547 genomic profiles.</title>
        <authorList>
            <person name="Matsumoto Y."/>
            <person name="Kinjo T."/>
            <person name="Motooka D."/>
            <person name="Nabeya D."/>
            <person name="Jung N."/>
            <person name="Uechi K."/>
            <person name="Horii T."/>
            <person name="Iida T."/>
            <person name="Fujita J."/>
            <person name="Nakamura S."/>
        </authorList>
    </citation>
    <scope>NUCLEOTIDE SEQUENCE [LARGE SCALE GENOMIC DNA]</scope>
    <source>
        <strain evidence="2 4">JCM 13573</strain>
    </source>
</reference>
<protein>
    <submittedName>
        <fullName evidence="3">Glycine betaine ABC transporter substrate-binding protein</fullName>
    </submittedName>
    <submittedName>
        <fullName evidence="2">Glycine/betaine ABC transporter substrate-binding protein</fullName>
    </submittedName>
</protein>
<evidence type="ECO:0000313" key="5">
    <source>
        <dbReference type="Proteomes" id="UP000663583"/>
    </source>
</evidence>
<dbReference type="Gene3D" id="3.10.105.10">
    <property type="entry name" value="Dipeptide-binding Protein, Domain 3"/>
    <property type="match status" value="1"/>
</dbReference>
<dbReference type="Proteomes" id="UP000465306">
    <property type="component" value="Unassembled WGS sequence"/>
</dbReference>
<gene>
    <name evidence="3" type="ORF">I2456_01180</name>
    <name evidence="2" type="ORF">MKUB_00810</name>
</gene>
<dbReference type="GO" id="GO:0043190">
    <property type="term" value="C:ATP-binding cassette (ABC) transporter complex"/>
    <property type="evidence" value="ECO:0007669"/>
    <property type="project" value="InterPro"/>
</dbReference>
<reference evidence="2" key="2">
    <citation type="submission" date="2020-02" db="EMBL/GenBank/DDBJ databases">
        <authorList>
            <person name="Matsumoto Y."/>
            <person name="Kinjo T."/>
            <person name="Motooka D."/>
            <person name="Nabeya D."/>
            <person name="Jung N."/>
            <person name="Uechi K."/>
            <person name="Horii T."/>
            <person name="Iida T."/>
            <person name="Fujita J."/>
            <person name="Nakamura S."/>
        </authorList>
    </citation>
    <scope>NUCLEOTIDE SEQUENCE</scope>
    <source>
        <strain evidence="2">JCM 13573</strain>
    </source>
</reference>
<dbReference type="Gene3D" id="3.40.190.100">
    <property type="entry name" value="Glycine betaine-binding periplasmic protein, domain 2"/>
    <property type="match status" value="1"/>
</dbReference>
<organism evidence="3 5">
    <name type="scientific">Mycobacterium kubicae</name>
    <dbReference type="NCBI Taxonomy" id="120959"/>
    <lineage>
        <taxon>Bacteria</taxon>
        <taxon>Bacillati</taxon>
        <taxon>Actinomycetota</taxon>
        <taxon>Actinomycetes</taxon>
        <taxon>Mycobacteriales</taxon>
        <taxon>Mycobacteriaceae</taxon>
        <taxon>Mycobacterium</taxon>
        <taxon>Mycobacterium simiae complex</taxon>
    </lineage>
</organism>
<name>A0AAX1JCP8_9MYCO</name>
<evidence type="ECO:0000313" key="2">
    <source>
        <dbReference type="EMBL" id="GFG62591.1"/>
    </source>
</evidence>
<dbReference type="GO" id="GO:0022857">
    <property type="term" value="F:transmembrane transporter activity"/>
    <property type="evidence" value="ECO:0007669"/>
    <property type="project" value="InterPro"/>
</dbReference>
<dbReference type="AlphaFoldDB" id="A0AAX1JCP8"/>
<dbReference type="InterPro" id="IPR007210">
    <property type="entry name" value="ABC_Gly_betaine_transp_sub-bd"/>
</dbReference>
<reference evidence="3" key="3">
    <citation type="submission" date="2020-11" db="EMBL/GenBank/DDBJ databases">
        <title>Intraspecies plasmid and genomic variation of Mycobacterium kubicae revealed by the complete genome sequences of two clinical isolates.</title>
        <authorList>
            <person name="Hendrix J.R."/>
            <person name="Epperson L.E."/>
            <person name="Honda J.R."/>
            <person name="Strong M."/>
        </authorList>
    </citation>
    <scope>NUCLEOTIDE SEQUENCE</scope>
    <source>
        <strain evidence="3">JCM 13573</strain>
    </source>
</reference>
<dbReference type="Proteomes" id="UP000663583">
    <property type="component" value="Chromosome"/>
</dbReference>
<evidence type="ECO:0000313" key="4">
    <source>
        <dbReference type="Proteomes" id="UP000465306"/>
    </source>
</evidence>
<proteinExistence type="predicted"/>
<evidence type="ECO:0000259" key="1">
    <source>
        <dbReference type="Pfam" id="PF04069"/>
    </source>
</evidence>
<dbReference type="Pfam" id="PF04069">
    <property type="entry name" value="OpuAC"/>
    <property type="match status" value="1"/>
</dbReference>
<dbReference type="EMBL" id="BLKU01000001">
    <property type="protein sequence ID" value="GFG62591.1"/>
    <property type="molecule type" value="Genomic_DNA"/>
</dbReference>
<dbReference type="KEGG" id="mku:I2456_01180"/>
<dbReference type="RefSeq" id="WP_085073798.1">
    <property type="nucleotide sequence ID" value="NZ_BLKU01000001.1"/>
</dbReference>
<dbReference type="EMBL" id="CP065047">
    <property type="protein sequence ID" value="QPI38219.1"/>
    <property type="molecule type" value="Genomic_DNA"/>
</dbReference>
<keyword evidence="4" id="KW-1185">Reference proteome</keyword>
<evidence type="ECO:0000313" key="3">
    <source>
        <dbReference type="EMBL" id="QPI38219.1"/>
    </source>
</evidence>
<feature type="domain" description="ABC-type glycine betaine transport system substrate-binding" evidence="1">
    <location>
        <begin position="4"/>
        <end position="239"/>
    </location>
</feature>
<accession>A0AAX1JCP8</accession>